<evidence type="ECO:0000313" key="1">
    <source>
        <dbReference type="EMBL" id="CAB4948024.1"/>
    </source>
</evidence>
<organism evidence="1">
    <name type="scientific">freshwater metagenome</name>
    <dbReference type="NCBI Taxonomy" id="449393"/>
    <lineage>
        <taxon>unclassified sequences</taxon>
        <taxon>metagenomes</taxon>
        <taxon>ecological metagenomes</taxon>
    </lineage>
</organism>
<dbReference type="EMBL" id="CAFBNC010000104">
    <property type="protein sequence ID" value="CAB4948024.1"/>
    <property type="molecule type" value="Genomic_DNA"/>
</dbReference>
<sequence length="77" mass="7599">MLEDGDIGRDCGGDALDAELAQCSQCAGDGGGTILAPADQLADEVVVVLADGVARLVATIPAGAETSGRNERADITG</sequence>
<gene>
    <name evidence="1" type="ORF">UFOPK3733_01702</name>
</gene>
<accession>A0A6J7K0T5</accession>
<name>A0A6J7K0T5_9ZZZZ</name>
<dbReference type="AntiFam" id="ANF00133">
    <property type="entry name" value="Shadow ORF (opposite mccA)"/>
</dbReference>
<reference evidence="1" key="1">
    <citation type="submission" date="2020-05" db="EMBL/GenBank/DDBJ databases">
        <authorList>
            <person name="Chiriac C."/>
            <person name="Salcher M."/>
            <person name="Ghai R."/>
            <person name="Kavagutti S V."/>
        </authorList>
    </citation>
    <scope>NUCLEOTIDE SEQUENCE</scope>
</reference>
<protein>
    <submittedName>
        <fullName evidence="1">Unannotated protein</fullName>
    </submittedName>
</protein>
<dbReference type="AlphaFoldDB" id="A0A6J7K0T5"/>
<proteinExistence type="predicted"/>